<feature type="region of interest" description="Disordered" evidence="1">
    <location>
        <begin position="1"/>
        <end position="25"/>
    </location>
</feature>
<dbReference type="CDD" id="cd11614">
    <property type="entry name" value="SAF_CpaB_FlgA_like"/>
    <property type="match status" value="1"/>
</dbReference>
<evidence type="ECO:0000259" key="3">
    <source>
        <dbReference type="SMART" id="SM00858"/>
    </source>
</evidence>
<evidence type="ECO:0000313" key="5">
    <source>
        <dbReference type="Proteomes" id="UP000009877"/>
    </source>
</evidence>
<dbReference type="Pfam" id="PF08666">
    <property type="entry name" value="SAF"/>
    <property type="match status" value="1"/>
</dbReference>
<dbReference type="Proteomes" id="UP000009877">
    <property type="component" value="Unassembled WGS sequence"/>
</dbReference>
<name>M2XAH5_9MICC</name>
<keyword evidence="2" id="KW-0472">Membrane</keyword>
<evidence type="ECO:0000313" key="4">
    <source>
        <dbReference type="EMBL" id="EME36111.1"/>
    </source>
</evidence>
<keyword evidence="5" id="KW-1185">Reference proteome</keyword>
<keyword evidence="2" id="KW-0812">Transmembrane</keyword>
<dbReference type="AlphaFoldDB" id="M2XAH5"/>
<sequence>MLRSGSTTTSRSASGASSTATAGRLRRPGWREPRLLVGLGLVVVAIAATTATVTYGDATESFAVADRDLEVGQTVTAEDLRTVDLRLESTGEQYVAGAQQLHEGSVVLQRVPEGQLIPTESLGRQEDIDRRPIGIPLATPLPSGTEAGDHVDIWASQRDRTGGRWDEPVQILEGAELAGVEETAGGLAADDDATAQVLVDSADVEAVVGALSGESRITLVPHLGGGR</sequence>
<organism evidence="4 5">
    <name type="scientific">Kocuria palustris PEL</name>
    <dbReference type="NCBI Taxonomy" id="1236550"/>
    <lineage>
        <taxon>Bacteria</taxon>
        <taxon>Bacillati</taxon>
        <taxon>Actinomycetota</taxon>
        <taxon>Actinomycetes</taxon>
        <taxon>Micrococcales</taxon>
        <taxon>Micrococcaceae</taxon>
        <taxon>Kocuria</taxon>
    </lineage>
</organism>
<dbReference type="EMBL" id="ANHZ02000018">
    <property type="protein sequence ID" value="EME36111.1"/>
    <property type="molecule type" value="Genomic_DNA"/>
</dbReference>
<dbReference type="RefSeq" id="WP_006215307.1">
    <property type="nucleotide sequence ID" value="NZ_ANHZ02000018.1"/>
</dbReference>
<dbReference type="STRING" id="71999.KPaMU14_03745"/>
<accession>M2XAH5</accession>
<evidence type="ECO:0000256" key="2">
    <source>
        <dbReference type="SAM" id="Phobius"/>
    </source>
</evidence>
<reference evidence="4 5" key="1">
    <citation type="journal article" date="2014" name="Genome Announc.">
        <title>Draft Genome Sequence of Kocuria palustris PEL.</title>
        <authorList>
            <person name="Sharma G."/>
            <person name="Khatri I."/>
            <person name="Subramanian S."/>
        </authorList>
    </citation>
    <scope>NUCLEOTIDE SEQUENCE [LARGE SCALE GENOMIC DNA]</scope>
    <source>
        <strain evidence="4 5">PEL</strain>
    </source>
</reference>
<gene>
    <name evidence="4" type="ORF">C884_00879</name>
</gene>
<protein>
    <recommendedName>
        <fullName evidence="3">SAF domain-containing protein</fullName>
    </recommendedName>
</protein>
<feature type="transmembrane region" description="Helical" evidence="2">
    <location>
        <begin position="35"/>
        <end position="55"/>
    </location>
</feature>
<evidence type="ECO:0000256" key="1">
    <source>
        <dbReference type="SAM" id="MobiDB-lite"/>
    </source>
</evidence>
<feature type="domain" description="SAF" evidence="3">
    <location>
        <begin position="60"/>
        <end position="123"/>
    </location>
</feature>
<keyword evidence="2" id="KW-1133">Transmembrane helix</keyword>
<dbReference type="SMART" id="SM00858">
    <property type="entry name" value="SAF"/>
    <property type="match status" value="1"/>
</dbReference>
<proteinExistence type="predicted"/>
<dbReference type="InterPro" id="IPR013974">
    <property type="entry name" value="SAF"/>
</dbReference>
<feature type="compositionally biased region" description="Low complexity" evidence="1">
    <location>
        <begin position="1"/>
        <end position="23"/>
    </location>
</feature>
<comment type="caution">
    <text evidence="4">The sequence shown here is derived from an EMBL/GenBank/DDBJ whole genome shotgun (WGS) entry which is preliminary data.</text>
</comment>